<proteinExistence type="predicted"/>
<dbReference type="EMBL" id="PSXY01000018">
    <property type="protein sequence ID" value="PPF66627.1"/>
    <property type="molecule type" value="Genomic_DNA"/>
</dbReference>
<evidence type="ECO:0000313" key="2">
    <source>
        <dbReference type="Proteomes" id="UP000239241"/>
    </source>
</evidence>
<protein>
    <submittedName>
        <fullName evidence="1">Uncharacterized protein</fullName>
    </submittedName>
</protein>
<dbReference type="AlphaFoldDB" id="A0A2S5VS98"/>
<comment type="caution">
    <text evidence="1">The sequence shown here is derived from an EMBL/GenBank/DDBJ whole genome shotgun (WGS) entry which is preliminary data.</text>
</comment>
<reference evidence="1 2" key="1">
    <citation type="submission" date="2018-02" db="EMBL/GenBank/DDBJ databases">
        <title>Bacteriophage NCPPB3778 and a type I-E CRISPR drive the evolution of the US Biological Select Agent, Rathayibacter toxicus.</title>
        <authorList>
            <person name="Davis E.W.II."/>
            <person name="Tabima J.F."/>
            <person name="Weisberg A.J."/>
            <person name="Lopes L.D."/>
            <person name="Wiseman M.S."/>
            <person name="Wiseman M.S."/>
            <person name="Pupko T."/>
            <person name="Belcher M.S."/>
            <person name="Sechler A.J."/>
            <person name="Tancos M.A."/>
            <person name="Schroeder B.K."/>
            <person name="Murray T.D."/>
            <person name="Luster D.G."/>
            <person name="Schneider W.L."/>
            <person name="Rogers E."/>
            <person name="Andreote F.D."/>
            <person name="Grunwald N.J."/>
            <person name="Putnam M.L."/>
            <person name="Chang J.H."/>
        </authorList>
    </citation>
    <scope>NUCLEOTIDE SEQUENCE [LARGE SCALE GENOMIC DNA]</scope>
    <source>
        <strain evidence="1 2">AY1B3</strain>
    </source>
</reference>
<gene>
    <name evidence="1" type="ORF">C5E16_10910</name>
</gene>
<sequence>MSAQALNVGCICRVAPSEAQITSDAGTAMPSSSLEDLASEYGFSSDELVLAAEYEDVNLWTASNASTTYLFTSDESDYVTAAGTSNDNFADRAISVRNTAPGSDGVNRTYQFVLTDDAHEADVASVEGLSGLGNNLFVDTAATDRTEDQITTFGADGVAQARGATEASSTSGYGLVLSGSE</sequence>
<organism evidence="1 2">
    <name type="scientific">Clavibacter michiganensis</name>
    <dbReference type="NCBI Taxonomy" id="28447"/>
    <lineage>
        <taxon>Bacteria</taxon>
        <taxon>Bacillati</taxon>
        <taxon>Actinomycetota</taxon>
        <taxon>Actinomycetes</taxon>
        <taxon>Micrococcales</taxon>
        <taxon>Microbacteriaceae</taxon>
        <taxon>Clavibacter</taxon>
    </lineage>
</organism>
<evidence type="ECO:0000313" key="1">
    <source>
        <dbReference type="EMBL" id="PPF66627.1"/>
    </source>
</evidence>
<accession>A0A2S5VS98</accession>
<name>A0A2S5VS98_9MICO</name>
<dbReference type="Proteomes" id="UP000239241">
    <property type="component" value="Unassembled WGS sequence"/>
</dbReference>